<evidence type="ECO:0000256" key="5">
    <source>
        <dbReference type="ARBA" id="ARBA00022490"/>
    </source>
</evidence>
<dbReference type="InterPro" id="IPR034743">
    <property type="entry name" value="RH1"/>
</dbReference>
<dbReference type="GO" id="GO:0005813">
    <property type="term" value="C:centrosome"/>
    <property type="evidence" value="ECO:0007669"/>
    <property type="project" value="UniProtKB-SubCell"/>
</dbReference>
<keyword evidence="9" id="KW-0206">Cytoskeleton</keyword>
<dbReference type="GO" id="GO:0031267">
    <property type="term" value="F:small GTPase binding"/>
    <property type="evidence" value="ECO:0007669"/>
    <property type="project" value="TreeGrafter"/>
</dbReference>
<dbReference type="Ensembl" id="ENSSGRT00000060727.1">
    <property type="protein sequence ID" value="ENSSGRP00000056888.1"/>
    <property type="gene ID" value="ENSSGRG00000029755.1"/>
</dbReference>
<evidence type="ECO:0000313" key="17">
    <source>
        <dbReference type="Proteomes" id="UP000472262"/>
    </source>
</evidence>
<dbReference type="CDD" id="cd14445">
    <property type="entry name" value="RILP-like"/>
    <property type="match status" value="1"/>
</dbReference>
<dbReference type="GO" id="GO:0036064">
    <property type="term" value="C:ciliary basal body"/>
    <property type="evidence" value="ECO:0007669"/>
    <property type="project" value="TreeGrafter"/>
</dbReference>
<keyword evidence="10" id="KW-0966">Cell projection</keyword>
<evidence type="ECO:0000256" key="7">
    <source>
        <dbReference type="ARBA" id="ARBA00023054"/>
    </source>
</evidence>
<reference evidence="16" key="2">
    <citation type="submission" date="2025-09" db="UniProtKB">
        <authorList>
            <consortium name="Ensembl"/>
        </authorList>
    </citation>
    <scope>IDENTIFICATION</scope>
</reference>
<evidence type="ECO:0000256" key="1">
    <source>
        <dbReference type="ARBA" id="ARBA00004138"/>
    </source>
</evidence>
<keyword evidence="17" id="KW-1185">Reference proteome</keyword>
<comment type="similarity">
    <text evidence="11">Belongs to the RILPL family.</text>
</comment>
<dbReference type="Pfam" id="PF09744">
    <property type="entry name" value="RH1"/>
    <property type="match status" value="1"/>
</dbReference>
<evidence type="ECO:0000256" key="6">
    <source>
        <dbReference type="ARBA" id="ARBA00022927"/>
    </source>
</evidence>
<keyword evidence="7 14" id="KW-0175">Coiled coil</keyword>
<keyword evidence="5" id="KW-0963">Cytoplasm</keyword>
<evidence type="ECO:0000256" key="13">
    <source>
        <dbReference type="ARBA" id="ARBA00042424"/>
    </source>
</evidence>
<dbReference type="Proteomes" id="UP000472262">
    <property type="component" value="Unassembled WGS sequence"/>
</dbReference>
<evidence type="ECO:0000256" key="11">
    <source>
        <dbReference type="ARBA" id="ARBA00038318"/>
    </source>
</evidence>
<dbReference type="PROSITE" id="PS51776">
    <property type="entry name" value="RH1"/>
    <property type="match status" value="1"/>
</dbReference>
<gene>
    <name evidence="16" type="primary">LOC107554532</name>
</gene>
<dbReference type="InterPro" id="IPR051241">
    <property type="entry name" value="DZIP_RILPL"/>
</dbReference>
<evidence type="ECO:0000256" key="4">
    <source>
        <dbReference type="ARBA" id="ARBA00022448"/>
    </source>
</evidence>
<evidence type="ECO:0000256" key="8">
    <source>
        <dbReference type="ARBA" id="ARBA00023069"/>
    </source>
</evidence>
<dbReference type="PANTHER" id="PTHR21502">
    <property type="entry name" value="ZINC FINGER PROTEIN DZIP1"/>
    <property type="match status" value="1"/>
</dbReference>
<proteinExistence type="inferred from homology"/>
<evidence type="ECO:0000256" key="14">
    <source>
        <dbReference type="SAM" id="Coils"/>
    </source>
</evidence>
<evidence type="ECO:0000313" key="16">
    <source>
        <dbReference type="Ensembl" id="ENSSGRP00000056888.1"/>
    </source>
</evidence>
<comment type="subcellular location">
    <subcellularLocation>
        <location evidence="1">Cell projection</location>
        <location evidence="1">Cilium</location>
    </subcellularLocation>
    <subcellularLocation>
        <location evidence="2">Cytoplasm</location>
        <location evidence="2">Cytoskeleton</location>
        <location evidence="2">Microtubule organizing center</location>
        <location evidence="2">Centrosome</location>
    </subcellularLocation>
    <subcellularLocation>
        <location evidence="3">Cytoplasm</location>
        <location evidence="3">Cytosol</location>
    </subcellularLocation>
</comment>
<keyword evidence="6" id="KW-0653">Protein transport</keyword>
<dbReference type="InParanoid" id="A0A672P340"/>
<dbReference type="FunCoup" id="A0A672P340">
    <property type="interactions" value="1042"/>
</dbReference>
<evidence type="ECO:0000256" key="10">
    <source>
        <dbReference type="ARBA" id="ARBA00023273"/>
    </source>
</evidence>
<evidence type="ECO:0000259" key="15">
    <source>
        <dbReference type="PROSITE" id="PS51776"/>
    </source>
</evidence>
<evidence type="ECO:0000256" key="12">
    <source>
        <dbReference type="ARBA" id="ARBA00040816"/>
    </source>
</evidence>
<dbReference type="PANTHER" id="PTHR21502:SF6">
    <property type="entry name" value="RILP-LIKE PROTEIN 1"/>
    <property type="match status" value="1"/>
</dbReference>
<dbReference type="GO" id="GO:0060271">
    <property type="term" value="P:cilium assembly"/>
    <property type="evidence" value="ECO:0007669"/>
    <property type="project" value="TreeGrafter"/>
</dbReference>
<accession>A0A672P340</accession>
<evidence type="ECO:0000256" key="2">
    <source>
        <dbReference type="ARBA" id="ARBA00004300"/>
    </source>
</evidence>
<protein>
    <recommendedName>
        <fullName evidence="12">RILP-like protein 1</fullName>
    </recommendedName>
    <alternativeName>
        <fullName evidence="13">Rab-interacting lysosomal-like protein 1</fullName>
    </alternativeName>
</protein>
<dbReference type="FunFam" id="1.20.58.1770:FF:000002">
    <property type="entry name" value="RILP-like protein 1 isoform X1"/>
    <property type="match status" value="1"/>
</dbReference>
<keyword evidence="4" id="KW-0813">Transport</keyword>
<dbReference type="GO" id="GO:0051959">
    <property type="term" value="F:dynein light intermediate chain binding"/>
    <property type="evidence" value="ECO:0007669"/>
    <property type="project" value="TreeGrafter"/>
</dbReference>
<keyword evidence="8" id="KW-0969">Cilium</keyword>
<organism evidence="16 17">
    <name type="scientific">Sinocyclocheilus grahami</name>
    <name type="common">Dianchi golden-line fish</name>
    <name type="synonym">Barbus grahami</name>
    <dbReference type="NCBI Taxonomy" id="75366"/>
    <lineage>
        <taxon>Eukaryota</taxon>
        <taxon>Metazoa</taxon>
        <taxon>Chordata</taxon>
        <taxon>Craniata</taxon>
        <taxon>Vertebrata</taxon>
        <taxon>Euteleostomi</taxon>
        <taxon>Actinopterygii</taxon>
        <taxon>Neopterygii</taxon>
        <taxon>Teleostei</taxon>
        <taxon>Ostariophysi</taxon>
        <taxon>Cypriniformes</taxon>
        <taxon>Cyprinidae</taxon>
        <taxon>Cyprininae</taxon>
        <taxon>Sinocyclocheilus</taxon>
    </lineage>
</organism>
<feature type="coiled-coil region" evidence="14">
    <location>
        <begin position="102"/>
        <end position="204"/>
    </location>
</feature>
<name>A0A672P340_SINGR</name>
<evidence type="ECO:0000256" key="9">
    <source>
        <dbReference type="ARBA" id="ARBA00023212"/>
    </source>
</evidence>
<evidence type="ECO:0000256" key="3">
    <source>
        <dbReference type="ARBA" id="ARBA00004514"/>
    </source>
</evidence>
<sequence>MEDFGSALEKNAADLTVMDVYDIAAVVGQEFERIIDQYGCEALSRLMPKVVRVLEILEVLVSRNSISPETEELRLELDRLRLERMDRMEKERKHKKELELVEDVWRGEAQDLLSQIAQLQEENKTLLNNLSIKECPVTEEDIQKQEGMTERERQVMKKLKEVVDKQRDEIRAKGRELTLKNEDIEALQQQFNRLMKINHDLRHKITVVEAQGKALIEQKVVLEASGQARQQEMGNLRQEVSRLKERLKEQGKVSTETEEPVGPPSPAQLLAGGLEIEEGPLHFIPHTGAPGTLTDDGEEEKDDEEAAFSWVTLQRQLLRIAWKETDTPLPDASPTLRPSSRSNFQPESGIKRLLQISMRAQSHKSADGRHKCSQINSTMTNASYQEQCKHTEPMIGRCV</sequence>
<reference evidence="16" key="1">
    <citation type="submission" date="2025-08" db="UniProtKB">
        <authorList>
            <consortium name="Ensembl"/>
        </authorList>
    </citation>
    <scope>IDENTIFICATION</scope>
</reference>
<dbReference type="AlphaFoldDB" id="A0A672P340"/>
<feature type="domain" description="RH1" evidence="15">
    <location>
        <begin position="3"/>
        <end position="97"/>
    </location>
</feature>
<dbReference type="GO" id="GO:0005829">
    <property type="term" value="C:cytosol"/>
    <property type="evidence" value="ECO:0007669"/>
    <property type="project" value="UniProtKB-SubCell"/>
</dbReference>
<dbReference type="GO" id="GO:0015031">
    <property type="term" value="P:protein transport"/>
    <property type="evidence" value="ECO:0007669"/>
    <property type="project" value="UniProtKB-KW"/>
</dbReference>
<dbReference type="Gene3D" id="1.20.58.1770">
    <property type="match status" value="1"/>
</dbReference>